<name>A0AA36F2L0_OCTVU</name>
<dbReference type="EMBL" id="OX597817">
    <property type="protein sequence ID" value="CAI9721400.1"/>
    <property type="molecule type" value="Genomic_DNA"/>
</dbReference>
<dbReference type="PANTHER" id="PTHR46599">
    <property type="entry name" value="PIGGYBAC TRANSPOSABLE ELEMENT-DERIVED PROTEIN 4"/>
    <property type="match status" value="1"/>
</dbReference>
<protein>
    <recommendedName>
        <fullName evidence="1">PiggyBac transposable element-derived protein domain-containing protein</fullName>
    </recommendedName>
</protein>
<evidence type="ECO:0000259" key="1">
    <source>
        <dbReference type="Pfam" id="PF13843"/>
    </source>
</evidence>
<dbReference type="AlphaFoldDB" id="A0AA36F2L0"/>
<sequence length="235" mass="27154">MRFDEQRATDRLAPIRDIFERVVAVFRQTYNLTEHLTLDEAQEVFRGRCGFVQNMLLKPTKYGIKLQCLSDAQINYICNMEMHPGKQPDGPFQLSNKPYDIKLRQRLIYHCVPLAENFLKNKETLVGTMKKKKPRHSPEMMPKRYREQSVLSLIGCNGSAYCVRNSEEAVTDQGLTSDNSKIHEVCPKFLPAGCPLKPRHRSLEQLNHLQSARLLRTNKVEPCDFKTISKPLRPP</sequence>
<gene>
    <name evidence="2" type="ORF">OCTVUL_1B023774</name>
</gene>
<dbReference type="PANTHER" id="PTHR46599:SF6">
    <property type="entry name" value="DUAL SPECIFICITY PHOSPHATASE 26"/>
    <property type="match status" value="1"/>
</dbReference>
<evidence type="ECO:0000313" key="3">
    <source>
        <dbReference type="Proteomes" id="UP001162480"/>
    </source>
</evidence>
<keyword evidence="3" id="KW-1185">Reference proteome</keyword>
<dbReference type="Pfam" id="PF13843">
    <property type="entry name" value="DDE_Tnp_1_7"/>
    <property type="match status" value="1"/>
</dbReference>
<accession>A0AA36F2L0</accession>
<organism evidence="2 3">
    <name type="scientific">Octopus vulgaris</name>
    <name type="common">Common octopus</name>
    <dbReference type="NCBI Taxonomy" id="6645"/>
    <lineage>
        <taxon>Eukaryota</taxon>
        <taxon>Metazoa</taxon>
        <taxon>Spiralia</taxon>
        <taxon>Lophotrochozoa</taxon>
        <taxon>Mollusca</taxon>
        <taxon>Cephalopoda</taxon>
        <taxon>Coleoidea</taxon>
        <taxon>Octopodiformes</taxon>
        <taxon>Octopoda</taxon>
        <taxon>Incirrata</taxon>
        <taxon>Octopodidae</taxon>
        <taxon>Octopus</taxon>
    </lineage>
</organism>
<dbReference type="Proteomes" id="UP001162480">
    <property type="component" value="Chromosome 4"/>
</dbReference>
<reference evidence="2" key="1">
    <citation type="submission" date="2023-08" db="EMBL/GenBank/DDBJ databases">
        <authorList>
            <person name="Alioto T."/>
            <person name="Alioto T."/>
            <person name="Gomez Garrido J."/>
        </authorList>
    </citation>
    <scope>NUCLEOTIDE SEQUENCE</scope>
</reference>
<dbReference type="InterPro" id="IPR029526">
    <property type="entry name" value="PGBD"/>
</dbReference>
<feature type="domain" description="PiggyBac transposable element-derived protein" evidence="1">
    <location>
        <begin position="4"/>
        <end position="166"/>
    </location>
</feature>
<evidence type="ECO:0000313" key="2">
    <source>
        <dbReference type="EMBL" id="CAI9721400.1"/>
    </source>
</evidence>
<proteinExistence type="predicted"/>